<dbReference type="AlphaFoldDB" id="A0A9X1V7H6"/>
<dbReference type="GO" id="GO:0005829">
    <property type="term" value="C:cytosol"/>
    <property type="evidence" value="ECO:0007669"/>
    <property type="project" value="TreeGrafter"/>
</dbReference>
<comment type="similarity">
    <text evidence="1 11">Belongs to the thymidylate kinase family.</text>
</comment>
<dbReference type="Gene3D" id="3.40.50.300">
    <property type="entry name" value="P-loop containing nucleotide triphosphate hydrolases"/>
    <property type="match status" value="1"/>
</dbReference>
<gene>
    <name evidence="13" type="primary">tmk_1</name>
    <name evidence="11" type="synonym">tmk</name>
    <name evidence="13" type="ORF">MM817_00905</name>
</gene>
<dbReference type="EMBL" id="JALBUF010000001">
    <property type="protein sequence ID" value="MCI0182640.1"/>
    <property type="molecule type" value="Genomic_DNA"/>
</dbReference>
<comment type="caution">
    <text evidence="11">Lacks conserved residue(s) required for the propagation of feature annotation.</text>
</comment>
<evidence type="ECO:0000256" key="10">
    <source>
        <dbReference type="ARBA" id="ARBA00057735"/>
    </source>
</evidence>
<organism evidence="13 14">
    <name type="scientific">Sulfoacidibacillus ferrooxidans</name>
    <dbReference type="NCBI Taxonomy" id="2005001"/>
    <lineage>
        <taxon>Bacteria</taxon>
        <taxon>Bacillati</taxon>
        <taxon>Bacillota</taxon>
        <taxon>Bacilli</taxon>
        <taxon>Bacillales</taxon>
        <taxon>Alicyclobacillaceae</taxon>
        <taxon>Sulfoacidibacillus</taxon>
    </lineage>
</organism>
<evidence type="ECO:0000256" key="6">
    <source>
        <dbReference type="ARBA" id="ARBA00022741"/>
    </source>
</evidence>
<dbReference type="GO" id="GO:0006233">
    <property type="term" value="P:dTDP biosynthetic process"/>
    <property type="evidence" value="ECO:0007669"/>
    <property type="project" value="InterPro"/>
</dbReference>
<dbReference type="InterPro" id="IPR039430">
    <property type="entry name" value="Thymidylate_kin-like_dom"/>
</dbReference>
<evidence type="ECO:0000256" key="3">
    <source>
        <dbReference type="ARBA" id="ARBA00017144"/>
    </source>
</evidence>
<dbReference type="GO" id="GO:0006235">
    <property type="term" value="P:dTTP biosynthetic process"/>
    <property type="evidence" value="ECO:0007669"/>
    <property type="project" value="UniProtKB-UniRule"/>
</dbReference>
<keyword evidence="7 11" id="KW-0418">Kinase</keyword>
<comment type="catalytic activity">
    <reaction evidence="9 11">
        <text>dTMP + ATP = dTDP + ADP</text>
        <dbReference type="Rhea" id="RHEA:13517"/>
        <dbReference type="ChEBI" id="CHEBI:30616"/>
        <dbReference type="ChEBI" id="CHEBI:58369"/>
        <dbReference type="ChEBI" id="CHEBI:63528"/>
        <dbReference type="ChEBI" id="CHEBI:456216"/>
        <dbReference type="EC" id="2.7.4.9"/>
    </reaction>
</comment>
<evidence type="ECO:0000256" key="8">
    <source>
        <dbReference type="ARBA" id="ARBA00022840"/>
    </source>
</evidence>
<dbReference type="GO" id="GO:0005524">
    <property type="term" value="F:ATP binding"/>
    <property type="evidence" value="ECO:0007669"/>
    <property type="project" value="UniProtKB-UniRule"/>
</dbReference>
<protein>
    <recommendedName>
        <fullName evidence="3 11">Thymidylate kinase</fullName>
        <ecNumber evidence="2 11">2.7.4.9</ecNumber>
    </recommendedName>
    <alternativeName>
        <fullName evidence="11">dTMP kinase</fullName>
    </alternativeName>
</protein>
<evidence type="ECO:0000313" key="14">
    <source>
        <dbReference type="Proteomes" id="UP001139263"/>
    </source>
</evidence>
<comment type="caution">
    <text evidence="13">The sequence shown here is derived from an EMBL/GenBank/DDBJ whole genome shotgun (WGS) entry which is preliminary data.</text>
</comment>
<comment type="function">
    <text evidence="10 11">Phosphorylation of dTMP to form dTDP in both de novo and salvage pathways of dTTP synthesis.</text>
</comment>
<name>A0A9X1V7H6_9BACL</name>
<dbReference type="GO" id="GO:0006227">
    <property type="term" value="P:dUDP biosynthetic process"/>
    <property type="evidence" value="ECO:0007669"/>
    <property type="project" value="TreeGrafter"/>
</dbReference>
<dbReference type="NCBIfam" id="TIGR00041">
    <property type="entry name" value="DTMP_kinase"/>
    <property type="match status" value="1"/>
</dbReference>
<dbReference type="PANTHER" id="PTHR10344:SF4">
    <property type="entry name" value="UMP-CMP KINASE 2, MITOCHONDRIAL"/>
    <property type="match status" value="1"/>
</dbReference>
<feature type="domain" description="Thymidylate kinase-like" evidence="12">
    <location>
        <begin position="1"/>
        <end position="191"/>
    </location>
</feature>
<sequence>MDGSGKTTQVEQLCSRLLNDGIDHIRTREPGGTPVGDAIRSLLLDPKSTMTPITEVYLYAAARAEHVQRVIIPALQSGQVVVCDRFVDASIVYQGYGLASSLVTPELVQTVNQVALQEITPDLTIVLDVAPELAEKRLLLRSGAVNKDRIELRGIEFFSRVREGLRKIYEQEPSRIQWIDATESPVVVEQKVWHLVSQLINRVEGSPCN</sequence>
<dbReference type="CDD" id="cd01672">
    <property type="entry name" value="TMPK"/>
    <property type="match status" value="1"/>
</dbReference>
<dbReference type="SUPFAM" id="SSF52540">
    <property type="entry name" value="P-loop containing nucleoside triphosphate hydrolases"/>
    <property type="match status" value="1"/>
</dbReference>
<evidence type="ECO:0000256" key="1">
    <source>
        <dbReference type="ARBA" id="ARBA00009776"/>
    </source>
</evidence>
<proteinExistence type="inferred from homology"/>
<dbReference type="HAMAP" id="MF_00165">
    <property type="entry name" value="Thymidylate_kinase"/>
    <property type="match status" value="1"/>
</dbReference>
<evidence type="ECO:0000256" key="9">
    <source>
        <dbReference type="ARBA" id="ARBA00048743"/>
    </source>
</evidence>
<keyword evidence="6 11" id="KW-0547">Nucleotide-binding</keyword>
<dbReference type="PANTHER" id="PTHR10344">
    <property type="entry name" value="THYMIDYLATE KINASE"/>
    <property type="match status" value="1"/>
</dbReference>
<evidence type="ECO:0000256" key="5">
    <source>
        <dbReference type="ARBA" id="ARBA00022727"/>
    </source>
</evidence>
<evidence type="ECO:0000313" key="13">
    <source>
        <dbReference type="EMBL" id="MCI0182640.1"/>
    </source>
</evidence>
<evidence type="ECO:0000256" key="11">
    <source>
        <dbReference type="HAMAP-Rule" id="MF_00165"/>
    </source>
</evidence>
<dbReference type="FunFam" id="3.40.50.300:FF:000225">
    <property type="entry name" value="Thymidylate kinase"/>
    <property type="match status" value="1"/>
</dbReference>
<keyword evidence="14" id="KW-1185">Reference proteome</keyword>
<keyword evidence="5 11" id="KW-0545">Nucleotide biosynthesis</keyword>
<dbReference type="GO" id="GO:0004798">
    <property type="term" value="F:dTMP kinase activity"/>
    <property type="evidence" value="ECO:0007669"/>
    <property type="project" value="UniProtKB-UniRule"/>
</dbReference>
<keyword evidence="4 11" id="KW-0808">Transferase</keyword>
<evidence type="ECO:0000256" key="7">
    <source>
        <dbReference type="ARBA" id="ARBA00022777"/>
    </source>
</evidence>
<accession>A0A9X1V7H6</accession>
<dbReference type="Proteomes" id="UP001139263">
    <property type="component" value="Unassembled WGS sequence"/>
</dbReference>
<dbReference type="EC" id="2.7.4.9" evidence="2 11"/>
<dbReference type="Pfam" id="PF02223">
    <property type="entry name" value="Thymidylate_kin"/>
    <property type="match status" value="1"/>
</dbReference>
<keyword evidence="8 11" id="KW-0067">ATP-binding</keyword>
<reference evidence="13" key="1">
    <citation type="submission" date="2022-03" db="EMBL/GenBank/DDBJ databases">
        <title>Draft Genome Sequence of Firmicute Strain S0AB, a Heterotrophic Iron/Sulfur-Oxidizing Extreme Acidophile.</title>
        <authorList>
            <person name="Vergara E."/>
            <person name="Pakostova E."/>
            <person name="Johnson D.B."/>
            <person name="Holmes D.S."/>
        </authorList>
    </citation>
    <scope>NUCLEOTIDE SEQUENCE</scope>
    <source>
        <strain evidence="13">S0AB</strain>
    </source>
</reference>
<evidence type="ECO:0000256" key="4">
    <source>
        <dbReference type="ARBA" id="ARBA00022679"/>
    </source>
</evidence>
<dbReference type="InterPro" id="IPR018094">
    <property type="entry name" value="Thymidylate_kinase"/>
</dbReference>
<evidence type="ECO:0000259" key="12">
    <source>
        <dbReference type="Pfam" id="PF02223"/>
    </source>
</evidence>
<evidence type="ECO:0000256" key="2">
    <source>
        <dbReference type="ARBA" id="ARBA00012980"/>
    </source>
</evidence>
<dbReference type="InterPro" id="IPR027417">
    <property type="entry name" value="P-loop_NTPase"/>
</dbReference>